<reference evidence="1 2" key="1">
    <citation type="journal article" date="2016" name="Nat. Commun.">
        <title>Thousands of microbial genomes shed light on interconnected biogeochemical processes in an aquifer system.</title>
        <authorList>
            <person name="Anantharaman K."/>
            <person name="Brown C.T."/>
            <person name="Hug L.A."/>
            <person name="Sharon I."/>
            <person name="Castelle C.J."/>
            <person name="Probst A.J."/>
            <person name="Thomas B.C."/>
            <person name="Singh A."/>
            <person name="Wilkins M.J."/>
            <person name="Karaoz U."/>
            <person name="Brodie E.L."/>
            <person name="Williams K.H."/>
            <person name="Hubbard S.S."/>
            <person name="Banfield J.F."/>
        </authorList>
    </citation>
    <scope>NUCLEOTIDE SEQUENCE [LARGE SCALE GENOMIC DNA]</scope>
</reference>
<proteinExistence type="predicted"/>
<accession>A0A1F5VHP3</accession>
<gene>
    <name evidence="1" type="ORF">A2834_02950</name>
</gene>
<name>A0A1F5VHP3_9BACT</name>
<dbReference type="EMBL" id="MFHD01000009">
    <property type="protein sequence ID" value="OGF62987.1"/>
    <property type="molecule type" value="Genomic_DNA"/>
</dbReference>
<dbReference type="AlphaFoldDB" id="A0A1F5VHP3"/>
<comment type="caution">
    <text evidence="1">The sequence shown here is derived from an EMBL/GenBank/DDBJ whole genome shotgun (WGS) entry which is preliminary data.</text>
</comment>
<protein>
    <submittedName>
        <fullName evidence="1">Uncharacterized protein</fullName>
    </submittedName>
</protein>
<sequence>MADMKYKNTLKKGSVRFLVFKDKDSYFGVALEFNIVVEAANPQEAFLFLNEAASGYLESAIKTKLRPHVLNQKPDSEYEKMWQAHQDAKLKEKYARIVNNLPIFSSGRLELAVK</sequence>
<evidence type="ECO:0000313" key="1">
    <source>
        <dbReference type="EMBL" id="OGF62987.1"/>
    </source>
</evidence>
<dbReference type="Proteomes" id="UP000179251">
    <property type="component" value="Unassembled WGS sequence"/>
</dbReference>
<dbReference type="STRING" id="1798325.A2834_02950"/>
<organism evidence="1 2">
    <name type="scientific">Candidatus Giovannonibacteria bacterium RIFCSPHIGHO2_01_FULL_45_23</name>
    <dbReference type="NCBI Taxonomy" id="1798325"/>
    <lineage>
        <taxon>Bacteria</taxon>
        <taxon>Candidatus Giovannoniibacteriota</taxon>
    </lineage>
</organism>
<evidence type="ECO:0000313" key="2">
    <source>
        <dbReference type="Proteomes" id="UP000179251"/>
    </source>
</evidence>